<organism evidence="1 2">
    <name type="scientific">Candidatus Portnoybacteria bacterium CG_4_10_14_0_2_um_filter_39_11</name>
    <dbReference type="NCBI Taxonomy" id="1974797"/>
    <lineage>
        <taxon>Bacteria</taxon>
        <taxon>Candidatus Portnoyibacteriota</taxon>
    </lineage>
</organism>
<dbReference type="EMBL" id="PFOI01000027">
    <property type="protein sequence ID" value="PIZ70996.1"/>
    <property type="molecule type" value="Genomic_DNA"/>
</dbReference>
<dbReference type="AlphaFoldDB" id="A0A2M7UIF7"/>
<evidence type="ECO:0000313" key="1">
    <source>
        <dbReference type="EMBL" id="PIZ70996.1"/>
    </source>
</evidence>
<comment type="caution">
    <text evidence="1">The sequence shown here is derived from an EMBL/GenBank/DDBJ whole genome shotgun (WGS) entry which is preliminary data.</text>
</comment>
<accession>A0A2M7UIF7</accession>
<proteinExistence type="predicted"/>
<reference evidence="2" key="1">
    <citation type="submission" date="2017-09" db="EMBL/GenBank/DDBJ databases">
        <title>Depth-based differentiation of microbial function through sediment-hosted aquifers and enrichment of novel symbionts in the deep terrestrial subsurface.</title>
        <authorList>
            <person name="Probst A.J."/>
            <person name="Ladd B."/>
            <person name="Jarett J.K."/>
            <person name="Geller-Mcgrath D.E."/>
            <person name="Sieber C.M.K."/>
            <person name="Emerson J.B."/>
            <person name="Anantharaman K."/>
            <person name="Thomas B.C."/>
            <person name="Malmstrom R."/>
            <person name="Stieglmeier M."/>
            <person name="Klingl A."/>
            <person name="Woyke T."/>
            <person name="Ryan C.M."/>
            <person name="Banfield J.F."/>
        </authorList>
    </citation>
    <scope>NUCLEOTIDE SEQUENCE [LARGE SCALE GENOMIC DNA]</scope>
</reference>
<protein>
    <submittedName>
        <fullName evidence="1">Uncharacterized protein</fullName>
    </submittedName>
</protein>
<evidence type="ECO:0000313" key="2">
    <source>
        <dbReference type="Proteomes" id="UP000231071"/>
    </source>
</evidence>
<dbReference type="Proteomes" id="UP000231071">
    <property type="component" value="Unassembled WGS sequence"/>
</dbReference>
<gene>
    <name evidence="1" type="ORF">COY09_01700</name>
</gene>
<name>A0A2M7UIF7_9BACT</name>
<sequence length="214" mass="24266">MKRALTSIVIVYCLSIFVVGCGEETETPIQPAITETMPALAPSWWWNWTTQYQRSQAILAVAQNELNNKAVYPCDPKKVVGQCKWWVQQIVVKTASGGLIIPNTYEGGGDYNLACWQPGPFNPLACTKIIWQSCARQRGFCWAYYPTAILAPGHIVQYRWNNGGLHTAIIKSISSTNMIWIDCNWNMDCRVTEHSFSIKQWNNNIAAFTVYEIH</sequence>
<dbReference type="PROSITE" id="PS51257">
    <property type="entry name" value="PROKAR_LIPOPROTEIN"/>
    <property type="match status" value="1"/>
</dbReference>